<comment type="caution">
    <text evidence="1">The sequence shown here is derived from an EMBL/GenBank/DDBJ whole genome shotgun (WGS) entry which is preliminary data.</text>
</comment>
<dbReference type="EMBL" id="JAHGAW010000007">
    <property type="protein sequence ID" value="MBT2187693.1"/>
    <property type="molecule type" value="Genomic_DNA"/>
</dbReference>
<gene>
    <name evidence="1" type="ORF">KK488_12135</name>
</gene>
<evidence type="ECO:0000313" key="1">
    <source>
        <dbReference type="EMBL" id="MBT2187693.1"/>
    </source>
</evidence>
<dbReference type="Proteomes" id="UP001138757">
    <property type="component" value="Unassembled WGS sequence"/>
</dbReference>
<name>A0A9X1IRR2_9SPHN</name>
<accession>A0A9X1IRR2</accession>
<protein>
    <submittedName>
        <fullName evidence="1">Uncharacterized protein</fullName>
    </submittedName>
</protein>
<dbReference type="RefSeq" id="WP_214623875.1">
    <property type="nucleotide sequence ID" value="NZ_JAHGAW010000007.1"/>
</dbReference>
<reference evidence="1" key="1">
    <citation type="submission" date="2021-05" db="EMBL/GenBank/DDBJ databases">
        <title>Genome of Sphingobium sp. strain.</title>
        <authorList>
            <person name="Fan R."/>
        </authorList>
    </citation>
    <scope>NUCLEOTIDE SEQUENCE</scope>
    <source>
        <strain evidence="1">H33</strain>
    </source>
</reference>
<dbReference type="AlphaFoldDB" id="A0A9X1IRR2"/>
<evidence type="ECO:0000313" key="2">
    <source>
        <dbReference type="Proteomes" id="UP001138757"/>
    </source>
</evidence>
<organism evidence="1 2">
    <name type="scientific">Sphingobium nicotianae</name>
    <dbReference type="NCBI Taxonomy" id="2782607"/>
    <lineage>
        <taxon>Bacteria</taxon>
        <taxon>Pseudomonadati</taxon>
        <taxon>Pseudomonadota</taxon>
        <taxon>Alphaproteobacteria</taxon>
        <taxon>Sphingomonadales</taxon>
        <taxon>Sphingomonadaceae</taxon>
        <taxon>Sphingobium</taxon>
    </lineage>
</organism>
<proteinExistence type="predicted"/>
<keyword evidence="2" id="KW-1185">Reference proteome</keyword>
<sequence length="86" mass="9785">MDFQDLLFRYFGQSDVDTLNPATLDAGLERVRVDFGLETDPGRRFGLWTLMYMLGDAPDLDVAFKDADERDAARNFMDLVDKMGEA</sequence>